<dbReference type="AlphaFoldDB" id="A0A6G1J937"/>
<dbReference type="Proteomes" id="UP000799291">
    <property type="component" value="Unassembled WGS sequence"/>
</dbReference>
<reference evidence="2" key="1">
    <citation type="journal article" date="2020" name="Stud. Mycol.">
        <title>101 Dothideomycetes genomes: a test case for predicting lifestyles and emergence of pathogens.</title>
        <authorList>
            <person name="Haridas S."/>
            <person name="Albert R."/>
            <person name="Binder M."/>
            <person name="Bloem J."/>
            <person name="Labutti K."/>
            <person name="Salamov A."/>
            <person name="Andreopoulos B."/>
            <person name="Baker S."/>
            <person name="Barry K."/>
            <person name="Bills G."/>
            <person name="Bluhm B."/>
            <person name="Cannon C."/>
            <person name="Castanera R."/>
            <person name="Culley D."/>
            <person name="Daum C."/>
            <person name="Ezra D."/>
            <person name="Gonzalez J."/>
            <person name="Henrissat B."/>
            <person name="Kuo A."/>
            <person name="Liang C."/>
            <person name="Lipzen A."/>
            <person name="Lutzoni F."/>
            <person name="Magnuson J."/>
            <person name="Mondo S."/>
            <person name="Nolan M."/>
            <person name="Ohm R."/>
            <person name="Pangilinan J."/>
            <person name="Park H.-J."/>
            <person name="Ramirez L."/>
            <person name="Alfaro M."/>
            <person name="Sun H."/>
            <person name="Tritt A."/>
            <person name="Yoshinaga Y."/>
            <person name="Zwiers L.-H."/>
            <person name="Turgeon B."/>
            <person name="Goodwin S."/>
            <person name="Spatafora J."/>
            <person name="Crous P."/>
            <person name="Grigoriev I."/>
        </authorList>
    </citation>
    <scope>NUCLEOTIDE SEQUENCE</scope>
    <source>
        <strain evidence="2">CBS 122367</strain>
    </source>
</reference>
<organism evidence="2 3">
    <name type="scientific">Lentithecium fluviatile CBS 122367</name>
    <dbReference type="NCBI Taxonomy" id="1168545"/>
    <lineage>
        <taxon>Eukaryota</taxon>
        <taxon>Fungi</taxon>
        <taxon>Dikarya</taxon>
        <taxon>Ascomycota</taxon>
        <taxon>Pezizomycotina</taxon>
        <taxon>Dothideomycetes</taxon>
        <taxon>Pleosporomycetidae</taxon>
        <taxon>Pleosporales</taxon>
        <taxon>Massarineae</taxon>
        <taxon>Lentitheciaceae</taxon>
        <taxon>Lentithecium</taxon>
    </lineage>
</organism>
<gene>
    <name evidence="2" type="ORF">K458DRAFT_201330</name>
</gene>
<evidence type="ECO:0000313" key="2">
    <source>
        <dbReference type="EMBL" id="KAF2686675.1"/>
    </source>
</evidence>
<accession>A0A6G1J937</accession>
<name>A0A6G1J937_9PLEO</name>
<evidence type="ECO:0000313" key="3">
    <source>
        <dbReference type="Proteomes" id="UP000799291"/>
    </source>
</evidence>
<dbReference type="EMBL" id="MU005576">
    <property type="protein sequence ID" value="KAF2686675.1"/>
    <property type="molecule type" value="Genomic_DNA"/>
</dbReference>
<protein>
    <submittedName>
        <fullName evidence="2">Uncharacterized protein</fullName>
    </submittedName>
</protein>
<evidence type="ECO:0000256" key="1">
    <source>
        <dbReference type="SAM" id="MobiDB-lite"/>
    </source>
</evidence>
<sequence length="158" mass="17804">MMRKSSIQGSAQSSTVPVMHREMKHATKHIPLCENHAQRGSTRYSVAPPFRQSDPRPAKAHPRPALNTNPGAPPTQRIRGLRKLVREKLELREVSGARCSAAGAKACCSPWCSRESTRRIMRRSDVHHAMSLERVFRLPTPTYQSSNQSLWSARNAKR</sequence>
<proteinExistence type="predicted"/>
<keyword evidence="3" id="KW-1185">Reference proteome</keyword>
<feature type="region of interest" description="Disordered" evidence="1">
    <location>
        <begin position="45"/>
        <end position="78"/>
    </location>
</feature>